<dbReference type="EMBL" id="CP001848">
    <property type="protein sequence ID" value="ADB15098.1"/>
    <property type="molecule type" value="Genomic_DNA"/>
</dbReference>
<accession>D2R367</accession>
<dbReference type="HOGENOM" id="CLU_015982_2_1_0"/>
<dbReference type="STRING" id="530564.Psta_0408"/>
<evidence type="ECO:0000313" key="4">
    <source>
        <dbReference type="EMBL" id="ADB15098.1"/>
    </source>
</evidence>
<gene>
    <name evidence="4" type="ordered locus">Psta_0408</name>
</gene>
<dbReference type="InterPro" id="IPR038607">
    <property type="entry name" value="PhoD-like_sf"/>
</dbReference>
<keyword evidence="1" id="KW-0732">Signal</keyword>
<dbReference type="CDD" id="cd07389">
    <property type="entry name" value="MPP_PhoD"/>
    <property type="match status" value="1"/>
</dbReference>
<dbReference type="Gene3D" id="3.60.21.70">
    <property type="entry name" value="PhoD-like phosphatase"/>
    <property type="match status" value="1"/>
</dbReference>
<sequence length="519" mass="57992" precursor="true">MARRIIDVSRRGFLLGTASLAAAAMWSDRALGITLKNVNLADNPFQLGVASGDPDSKSVVIWTRLAPKPLEGGGMPKEAVEVSWQVADDEGMTKIVREGTTTATPEWGHCVHVEVDGLAPDRWYFFRFKAAGELSPIGRTRTMPTIETVASKMRFAFASCQHWESGLYTAYEHMAQDGLDLVVHLGDYIYEGKGRPDGLRTHVGPEINTLDDYRNRHAQYKTDIFLQAMHQQVPWIVTWDDHEFDNNCAADISEEANVKKEDFLARRASAYQAYYEHMPLRKACLPKGPDMLLYRRLHYGNLATFDVLDTRQYRSDQPCGDGNKPQCSEALDPKQTLLGEKQEKWLLDGLATTKSKWNILAQQVMMARSDRKAGPEQTFSMDQWPGYEINRRRLLKAFNDLKVPGPVVLTGDIHTNWANNLIADFDNLDSKVVASEFVGTSISSGGNGAEATPSVLAAIAENPFVKFHNAERGYVRCEVTPEKWTTDFCTVPYVDRPGAPLVKRASFVVEQTKPGIESA</sequence>
<evidence type="ECO:0000313" key="5">
    <source>
        <dbReference type="Proteomes" id="UP000001887"/>
    </source>
</evidence>
<organism evidence="4 5">
    <name type="scientific">Pirellula staleyi (strain ATCC 27377 / DSM 6068 / ICPB 4128)</name>
    <name type="common">Pirella staleyi</name>
    <dbReference type="NCBI Taxonomy" id="530564"/>
    <lineage>
        <taxon>Bacteria</taxon>
        <taxon>Pseudomonadati</taxon>
        <taxon>Planctomycetota</taxon>
        <taxon>Planctomycetia</taxon>
        <taxon>Pirellulales</taxon>
        <taxon>Pirellulaceae</taxon>
        <taxon>Pirellula</taxon>
    </lineage>
</organism>
<feature type="signal peptide" evidence="1">
    <location>
        <begin position="1"/>
        <end position="23"/>
    </location>
</feature>
<dbReference type="GO" id="GO:0004035">
    <property type="term" value="F:alkaline phosphatase activity"/>
    <property type="evidence" value="ECO:0007669"/>
    <property type="project" value="UniProtKB-EC"/>
</dbReference>
<dbReference type="SUPFAM" id="SSF56300">
    <property type="entry name" value="Metallo-dependent phosphatases"/>
    <property type="match status" value="1"/>
</dbReference>
<feature type="chain" id="PRO_5003034555" evidence="1">
    <location>
        <begin position="24"/>
        <end position="519"/>
    </location>
</feature>
<dbReference type="Proteomes" id="UP000001887">
    <property type="component" value="Chromosome"/>
</dbReference>
<dbReference type="OrthoDB" id="9763616at2"/>
<protein>
    <submittedName>
        <fullName evidence="4">Alkaline phosphatase</fullName>
        <ecNumber evidence="4">3.1.3.1</ecNumber>
    </submittedName>
</protein>
<feature type="domain" description="PhoD-like phosphatase metallophosphatase" evidence="2">
    <location>
        <begin position="155"/>
        <end position="488"/>
    </location>
</feature>
<dbReference type="eggNOG" id="COG3540">
    <property type="taxonomic scope" value="Bacteria"/>
</dbReference>
<evidence type="ECO:0000259" key="3">
    <source>
        <dbReference type="Pfam" id="PF16655"/>
    </source>
</evidence>
<dbReference type="PANTHER" id="PTHR43606:SF2">
    <property type="entry name" value="ALKALINE PHOSPHATASE FAMILY PROTEIN (AFU_ORTHOLOGUE AFUA_5G03860)"/>
    <property type="match status" value="1"/>
</dbReference>
<dbReference type="InterPro" id="IPR052900">
    <property type="entry name" value="Phospholipid_Metab_Enz"/>
</dbReference>
<evidence type="ECO:0000259" key="2">
    <source>
        <dbReference type="Pfam" id="PF09423"/>
    </source>
</evidence>
<dbReference type="PANTHER" id="PTHR43606">
    <property type="entry name" value="PHOSPHATASE, PUTATIVE (AFU_ORTHOLOGUE AFUA_6G08710)-RELATED"/>
    <property type="match status" value="1"/>
</dbReference>
<proteinExistence type="predicted"/>
<dbReference type="Pfam" id="PF09423">
    <property type="entry name" value="PhoD"/>
    <property type="match status" value="1"/>
</dbReference>
<dbReference type="InterPro" id="IPR029052">
    <property type="entry name" value="Metallo-depent_PP-like"/>
</dbReference>
<evidence type="ECO:0000256" key="1">
    <source>
        <dbReference type="SAM" id="SignalP"/>
    </source>
</evidence>
<dbReference type="Gene3D" id="2.60.40.380">
    <property type="entry name" value="Purple acid phosphatase-like, N-terminal"/>
    <property type="match status" value="1"/>
</dbReference>
<dbReference type="Pfam" id="PF16655">
    <property type="entry name" value="PhoD_N"/>
    <property type="match status" value="1"/>
</dbReference>
<dbReference type="InterPro" id="IPR018946">
    <property type="entry name" value="PhoD-like_MPP"/>
</dbReference>
<dbReference type="EC" id="3.1.3.1" evidence="4"/>
<keyword evidence="5" id="KW-1185">Reference proteome</keyword>
<dbReference type="InterPro" id="IPR032093">
    <property type="entry name" value="PhoD_N"/>
</dbReference>
<dbReference type="AlphaFoldDB" id="D2R367"/>
<reference evidence="4 5" key="1">
    <citation type="journal article" date="2009" name="Stand. Genomic Sci.">
        <title>Complete genome sequence of Pirellula staleyi type strain (ATCC 27377).</title>
        <authorList>
            <person name="Clum A."/>
            <person name="Tindall B.J."/>
            <person name="Sikorski J."/>
            <person name="Ivanova N."/>
            <person name="Mavrommatis K."/>
            <person name="Lucas S."/>
            <person name="Glavina del Rio T."/>
            <person name="Nolan M."/>
            <person name="Chen F."/>
            <person name="Tice H."/>
            <person name="Pitluck S."/>
            <person name="Cheng J.F."/>
            <person name="Chertkov O."/>
            <person name="Brettin T."/>
            <person name="Han C."/>
            <person name="Detter J.C."/>
            <person name="Kuske C."/>
            <person name="Bruce D."/>
            <person name="Goodwin L."/>
            <person name="Ovchinikova G."/>
            <person name="Pati A."/>
            <person name="Mikhailova N."/>
            <person name="Chen A."/>
            <person name="Palaniappan K."/>
            <person name="Land M."/>
            <person name="Hauser L."/>
            <person name="Chang Y.J."/>
            <person name="Jeffries C.D."/>
            <person name="Chain P."/>
            <person name="Rohde M."/>
            <person name="Goker M."/>
            <person name="Bristow J."/>
            <person name="Eisen J.A."/>
            <person name="Markowitz V."/>
            <person name="Hugenholtz P."/>
            <person name="Kyrpides N.C."/>
            <person name="Klenk H.P."/>
            <person name="Lapidus A."/>
        </authorList>
    </citation>
    <scope>NUCLEOTIDE SEQUENCE [LARGE SCALE GENOMIC DNA]</scope>
    <source>
        <strain evidence="5">ATCC 27377 / DSM 6068 / ICPB 4128</strain>
    </source>
</reference>
<keyword evidence="4" id="KW-0378">Hydrolase</keyword>
<feature type="domain" description="Phospholipase D N-terminal" evidence="3">
    <location>
        <begin position="47"/>
        <end position="142"/>
    </location>
</feature>
<name>D2R367_PIRSD</name>
<dbReference type="KEGG" id="psl:Psta_0408"/>